<accession>A0A4C1XVM5</accession>
<proteinExistence type="predicted"/>
<dbReference type="EMBL" id="BGZK01000998">
    <property type="protein sequence ID" value="GBP67981.1"/>
    <property type="molecule type" value="Genomic_DNA"/>
</dbReference>
<evidence type="ECO:0000313" key="3">
    <source>
        <dbReference type="Proteomes" id="UP000299102"/>
    </source>
</evidence>
<evidence type="ECO:0000313" key="2">
    <source>
        <dbReference type="EMBL" id="GBP67981.1"/>
    </source>
</evidence>
<organism evidence="2 3">
    <name type="scientific">Eumeta variegata</name>
    <name type="common">Bagworm moth</name>
    <name type="synonym">Eumeta japonica</name>
    <dbReference type="NCBI Taxonomy" id="151549"/>
    <lineage>
        <taxon>Eukaryota</taxon>
        <taxon>Metazoa</taxon>
        <taxon>Ecdysozoa</taxon>
        <taxon>Arthropoda</taxon>
        <taxon>Hexapoda</taxon>
        <taxon>Insecta</taxon>
        <taxon>Pterygota</taxon>
        <taxon>Neoptera</taxon>
        <taxon>Endopterygota</taxon>
        <taxon>Lepidoptera</taxon>
        <taxon>Glossata</taxon>
        <taxon>Ditrysia</taxon>
        <taxon>Tineoidea</taxon>
        <taxon>Psychidae</taxon>
        <taxon>Oiketicinae</taxon>
        <taxon>Eumeta</taxon>
    </lineage>
</organism>
<keyword evidence="3" id="KW-1185">Reference proteome</keyword>
<comment type="caution">
    <text evidence="2">The sequence shown here is derived from an EMBL/GenBank/DDBJ whole genome shotgun (WGS) entry which is preliminary data.</text>
</comment>
<protein>
    <submittedName>
        <fullName evidence="2">Uncharacterized protein</fullName>
    </submittedName>
</protein>
<dbReference type="Proteomes" id="UP000299102">
    <property type="component" value="Unassembled WGS sequence"/>
</dbReference>
<dbReference type="AlphaFoldDB" id="A0A4C1XVM5"/>
<gene>
    <name evidence="2" type="ORF">EVAR_57954_1</name>
</gene>
<sequence>MSPLCKRFLSKVEIIPKSLSKKLEILSLYFYKCRSKVFINVDLFHFLTSNVSVQLRTSTPQQLMAVSYWMRKRSVARRDAPLGQSGVSSAPSGPTHSSQHYTNCVSSSPLHSTHAT</sequence>
<feature type="region of interest" description="Disordered" evidence="1">
    <location>
        <begin position="80"/>
        <end position="116"/>
    </location>
</feature>
<reference evidence="2 3" key="1">
    <citation type="journal article" date="2019" name="Commun. Biol.">
        <title>The bagworm genome reveals a unique fibroin gene that provides high tensile strength.</title>
        <authorList>
            <person name="Kono N."/>
            <person name="Nakamura H."/>
            <person name="Ohtoshi R."/>
            <person name="Tomita M."/>
            <person name="Numata K."/>
            <person name="Arakawa K."/>
        </authorList>
    </citation>
    <scope>NUCLEOTIDE SEQUENCE [LARGE SCALE GENOMIC DNA]</scope>
</reference>
<evidence type="ECO:0000256" key="1">
    <source>
        <dbReference type="SAM" id="MobiDB-lite"/>
    </source>
</evidence>
<name>A0A4C1XVM5_EUMVA</name>
<feature type="compositionally biased region" description="Polar residues" evidence="1">
    <location>
        <begin position="85"/>
        <end position="116"/>
    </location>
</feature>